<evidence type="ECO:0000313" key="7">
    <source>
        <dbReference type="EMBL" id="EPZ34872.1"/>
    </source>
</evidence>
<name>A0A075AX87_ROZAC</name>
<organism evidence="7 8">
    <name type="scientific">Rozella allomycis (strain CSF55)</name>
    <dbReference type="NCBI Taxonomy" id="988480"/>
    <lineage>
        <taxon>Eukaryota</taxon>
        <taxon>Fungi</taxon>
        <taxon>Fungi incertae sedis</taxon>
        <taxon>Cryptomycota</taxon>
        <taxon>Cryptomycota incertae sedis</taxon>
        <taxon>Rozella</taxon>
    </lineage>
</organism>
<dbReference type="EMBL" id="KE560904">
    <property type="protein sequence ID" value="EPZ34872.1"/>
    <property type="molecule type" value="Genomic_DNA"/>
</dbReference>
<evidence type="ECO:0000256" key="1">
    <source>
        <dbReference type="ARBA" id="ARBA00022801"/>
    </source>
</evidence>
<keyword evidence="8" id="KW-1185">Reference proteome</keyword>
<evidence type="ECO:0000256" key="2">
    <source>
        <dbReference type="ARBA" id="ARBA00035119"/>
    </source>
</evidence>
<dbReference type="EC" id="3.2.2.-" evidence="6"/>
<sequence length="102" mass="11940">MTMIFLIDLLNFSFWNNPTSDPFMVNYQGKDYSGYASLCAIIKRAIDEDYDMLNPHFWCELDLKTWAYICRSTTNQNMPLLEKRLEILKESGSALLKVLFVN</sequence>
<protein>
    <recommendedName>
        <fullName evidence="3 6">Queuosine 5'-phosphate N-glycosylase/hydrolase</fullName>
        <ecNumber evidence="6">3.2.2.-</ecNumber>
    </recommendedName>
    <alternativeName>
        <fullName evidence="4 6">Queuosine-nucleotide N-glycosylase/hydrolase</fullName>
    </alternativeName>
</protein>
<keyword evidence="1 6" id="KW-0378">Hydrolase</keyword>
<dbReference type="Pfam" id="PF10343">
    <property type="entry name" value="Q_salvage"/>
    <property type="match status" value="1"/>
</dbReference>
<evidence type="ECO:0000256" key="6">
    <source>
        <dbReference type="RuleBase" id="RU365002"/>
    </source>
</evidence>
<reference evidence="7 8" key="1">
    <citation type="journal article" date="2013" name="Curr. Biol.">
        <title>Shared signatures of parasitism and phylogenomics unite Cryptomycota and microsporidia.</title>
        <authorList>
            <person name="James T.Y."/>
            <person name="Pelin A."/>
            <person name="Bonen L."/>
            <person name="Ahrendt S."/>
            <person name="Sain D."/>
            <person name="Corradi N."/>
            <person name="Stajich J.E."/>
        </authorList>
    </citation>
    <scope>NUCLEOTIDE SEQUENCE [LARGE SCALE GENOMIC DNA]</scope>
    <source>
        <strain evidence="7 8">CSF55</strain>
    </source>
</reference>
<evidence type="ECO:0000313" key="8">
    <source>
        <dbReference type="Proteomes" id="UP000030755"/>
    </source>
</evidence>
<evidence type="ECO:0000256" key="5">
    <source>
        <dbReference type="ARBA" id="ARBA00048204"/>
    </source>
</evidence>
<proteinExistence type="inferred from homology"/>
<comment type="catalytic activity">
    <reaction evidence="5 6">
        <text>queuosine 5'-phosphate + H2O = queuine + D-ribose 5-phosphate</text>
        <dbReference type="Rhea" id="RHEA:75387"/>
        <dbReference type="ChEBI" id="CHEBI:15377"/>
        <dbReference type="ChEBI" id="CHEBI:17433"/>
        <dbReference type="ChEBI" id="CHEBI:78346"/>
        <dbReference type="ChEBI" id="CHEBI:194371"/>
    </reaction>
    <physiologicalReaction direction="left-to-right" evidence="5 6">
        <dbReference type="Rhea" id="RHEA:75388"/>
    </physiologicalReaction>
</comment>
<accession>A0A075AX87</accession>
<dbReference type="AlphaFoldDB" id="A0A075AX87"/>
<comment type="function">
    <text evidence="6">Catalyzes the hydrolysis of queuosine 5'-phosphate, releasing the nucleobase queuine (q). Is required for salvage of queuine from exogenous queuosine (Q) that is imported and then converted to queuosine 5'-phosphate intracellularly.</text>
</comment>
<evidence type="ECO:0000256" key="3">
    <source>
        <dbReference type="ARBA" id="ARBA00035306"/>
    </source>
</evidence>
<dbReference type="GO" id="GO:0006400">
    <property type="term" value="P:tRNA modification"/>
    <property type="evidence" value="ECO:0007669"/>
    <property type="project" value="TreeGrafter"/>
</dbReference>
<dbReference type="PANTHER" id="PTHR21314:SF0">
    <property type="entry name" value="QUEUOSINE 5'-PHOSPHATE N-GLYCOSYLASE_HYDROLASE"/>
    <property type="match status" value="1"/>
</dbReference>
<dbReference type="PANTHER" id="PTHR21314">
    <property type="entry name" value="QUEUOSINE 5'-PHOSPHATE N-GLYCOSYLASE_HYDROLASE-RELATED"/>
    <property type="match status" value="1"/>
</dbReference>
<evidence type="ECO:0000256" key="4">
    <source>
        <dbReference type="ARBA" id="ARBA00035393"/>
    </source>
</evidence>
<dbReference type="OrthoDB" id="416777at2759"/>
<dbReference type="HOGENOM" id="CLU_2279072_0_0_1"/>
<dbReference type="GO" id="GO:0016787">
    <property type="term" value="F:hydrolase activity"/>
    <property type="evidence" value="ECO:0007669"/>
    <property type="project" value="UniProtKB-KW"/>
</dbReference>
<gene>
    <name evidence="7" type="ORF">O9G_002003</name>
</gene>
<comment type="similarity">
    <text evidence="2 6">Belongs to the QNG1 protein family.</text>
</comment>
<dbReference type="Proteomes" id="UP000030755">
    <property type="component" value="Unassembled WGS sequence"/>
</dbReference>
<dbReference type="InterPro" id="IPR019438">
    <property type="entry name" value="Q_salvage"/>
</dbReference>